<evidence type="ECO:0000313" key="8">
    <source>
        <dbReference type="Proteomes" id="UP000472241"/>
    </source>
</evidence>
<dbReference type="PANTHER" id="PTHR12538">
    <property type="entry name" value="40S RIBOSOMAL PROTEIN S26"/>
    <property type="match status" value="1"/>
</dbReference>
<comment type="subunit">
    <text evidence="2">Component of the 40S small ribosomal subunit.</text>
</comment>
<sequence>MTKKRKNNGHATKGRGHVQPSGCTNCIHCVPKDNAIKKFVIWNIVEDAAAVRDISEASVFDAYVLPKLYVKLHYWVSCAVHSKIVRNCSREAREGRNTPQRASHVIVPL</sequence>
<dbReference type="Pfam" id="PF01283">
    <property type="entry name" value="Ribosomal_S26e"/>
    <property type="match status" value="1"/>
</dbReference>
<dbReference type="Proteomes" id="UP000472241">
    <property type="component" value="Unplaced"/>
</dbReference>
<evidence type="ECO:0000256" key="2">
    <source>
        <dbReference type="ARBA" id="ARBA00011542"/>
    </source>
</evidence>
<evidence type="ECO:0000256" key="1">
    <source>
        <dbReference type="ARBA" id="ARBA00008596"/>
    </source>
</evidence>
<evidence type="ECO:0000256" key="4">
    <source>
        <dbReference type="ARBA" id="ARBA00023274"/>
    </source>
</evidence>
<dbReference type="GO" id="GO:0003729">
    <property type="term" value="F:mRNA binding"/>
    <property type="evidence" value="ECO:0007669"/>
    <property type="project" value="TreeGrafter"/>
</dbReference>
<protein>
    <recommendedName>
        <fullName evidence="5">40S ribosomal protein S26</fullName>
    </recommendedName>
</protein>
<comment type="similarity">
    <text evidence="1 5">Belongs to the eukaryotic ribosomal protein eS26 family.</text>
</comment>
<proteinExistence type="inferred from homology"/>
<dbReference type="InterPro" id="IPR038551">
    <property type="entry name" value="Ribosomal_eS26_sf"/>
</dbReference>
<accession>A0A667IBL8</accession>
<keyword evidence="8" id="KW-1185">Reference proteome</keyword>
<dbReference type="PANTHER" id="PTHR12538:SF15">
    <property type="entry name" value="40S RIBOSOMAL PROTEIN S26"/>
    <property type="match status" value="1"/>
</dbReference>
<dbReference type="GO" id="GO:0006412">
    <property type="term" value="P:translation"/>
    <property type="evidence" value="ECO:0007669"/>
    <property type="project" value="InterPro"/>
</dbReference>
<dbReference type="Ensembl" id="ENSLCNT00005034354.1">
    <property type="protein sequence ID" value="ENSLCNP00005030770.1"/>
    <property type="gene ID" value="ENSLCNG00005020065.1"/>
</dbReference>
<dbReference type="FunFam" id="3.30.1740.20:FF:000001">
    <property type="entry name" value="40S ribosomal protein S26"/>
    <property type="match status" value="1"/>
</dbReference>
<evidence type="ECO:0000256" key="5">
    <source>
        <dbReference type="RuleBase" id="RU363128"/>
    </source>
</evidence>
<keyword evidence="4 5" id="KW-0687">Ribonucleoprotein</keyword>
<evidence type="ECO:0000256" key="6">
    <source>
        <dbReference type="SAM" id="MobiDB-lite"/>
    </source>
</evidence>
<feature type="compositionally biased region" description="Basic residues" evidence="6">
    <location>
        <begin position="1"/>
        <end position="16"/>
    </location>
</feature>
<reference evidence="7" key="2">
    <citation type="submission" date="2025-09" db="UniProtKB">
        <authorList>
            <consortium name="Ensembl"/>
        </authorList>
    </citation>
    <scope>IDENTIFICATION</scope>
</reference>
<evidence type="ECO:0000256" key="3">
    <source>
        <dbReference type="ARBA" id="ARBA00022980"/>
    </source>
</evidence>
<dbReference type="Gene3D" id="3.30.1740.20">
    <property type="entry name" value="Ribosomal protein S26e"/>
    <property type="match status" value="1"/>
</dbReference>
<organism evidence="7 8">
    <name type="scientific">Lynx canadensis</name>
    <name type="common">Canada lynx</name>
    <name type="synonym">Felis canadensis</name>
    <dbReference type="NCBI Taxonomy" id="61383"/>
    <lineage>
        <taxon>Eukaryota</taxon>
        <taxon>Metazoa</taxon>
        <taxon>Chordata</taxon>
        <taxon>Craniata</taxon>
        <taxon>Vertebrata</taxon>
        <taxon>Euteleostomi</taxon>
        <taxon>Mammalia</taxon>
        <taxon>Eutheria</taxon>
        <taxon>Laurasiatheria</taxon>
        <taxon>Carnivora</taxon>
        <taxon>Feliformia</taxon>
        <taxon>Felidae</taxon>
        <taxon>Felinae</taxon>
        <taxon>Lynx</taxon>
    </lineage>
</organism>
<dbReference type="GO" id="GO:0022627">
    <property type="term" value="C:cytosolic small ribosomal subunit"/>
    <property type="evidence" value="ECO:0007669"/>
    <property type="project" value="TreeGrafter"/>
</dbReference>
<dbReference type="InterPro" id="IPR000892">
    <property type="entry name" value="Ribosomal_eS26"/>
</dbReference>
<evidence type="ECO:0000313" key="7">
    <source>
        <dbReference type="Ensembl" id="ENSLCNP00005030770.1"/>
    </source>
</evidence>
<name>A0A667IBL8_LYNCA</name>
<dbReference type="GO" id="GO:0003735">
    <property type="term" value="F:structural constituent of ribosome"/>
    <property type="evidence" value="ECO:0007669"/>
    <property type="project" value="InterPro"/>
</dbReference>
<reference evidence="7" key="1">
    <citation type="submission" date="2025-08" db="UniProtKB">
        <authorList>
            <consortium name="Ensembl"/>
        </authorList>
    </citation>
    <scope>IDENTIFICATION</scope>
</reference>
<dbReference type="AlphaFoldDB" id="A0A667IBL8"/>
<feature type="region of interest" description="Disordered" evidence="6">
    <location>
        <begin position="1"/>
        <end position="22"/>
    </location>
</feature>
<keyword evidence="3 5" id="KW-0689">Ribosomal protein</keyword>